<feature type="region of interest" description="Disordered" evidence="1">
    <location>
        <begin position="36"/>
        <end position="55"/>
    </location>
</feature>
<comment type="caution">
    <text evidence="3">The sequence shown here is derived from an EMBL/GenBank/DDBJ whole genome shotgun (WGS) entry which is preliminary data.</text>
</comment>
<evidence type="ECO:0000313" key="3">
    <source>
        <dbReference type="EMBL" id="KAJ4399684.1"/>
    </source>
</evidence>
<protein>
    <recommendedName>
        <fullName evidence="5">AA1-like domain-containing protein</fullName>
    </recommendedName>
</protein>
<sequence length="164" mass="17307">MLVSTLLFAGIASATPALVSRQNSTTALAPWQITAASANSPSGRPGNSPTSGISITIKDPNTIPLRQSATGTVIFPSIEATCSWTWENSAADNFPDGVETLCTRTAVKPSSYGNFTMTLSGTSQRDFAVAIKETREVSPYGQRFVRVYEGEHAFATGDGRNAAD</sequence>
<evidence type="ECO:0000256" key="2">
    <source>
        <dbReference type="SAM" id="SignalP"/>
    </source>
</evidence>
<reference evidence="3" key="1">
    <citation type="submission" date="2022-10" db="EMBL/GenBank/DDBJ databases">
        <title>Tapping the CABI collections for fungal endophytes: first genome assemblies for Collariella, Neodidymelliopsis, Ascochyta clinopodiicola, Didymella pomorum, Didymosphaeria variabile, Neocosmospora piperis and Neocucurbitaria cava.</title>
        <authorList>
            <person name="Hill R."/>
        </authorList>
    </citation>
    <scope>NUCLEOTIDE SEQUENCE</scope>
    <source>
        <strain evidence="3">IMI 355091</strain>
    </source>
</reference>
<proteinExistence type="predicted"/>
<evidence type="ECO:0000256" key="1">
    <source>
        <dbReference type="SAM" id="MobiDB-lite"/>
    </source>
</evidence>
<feature type="compositionally biased region" description="Polar residues" evidence="1">
    <location>
        <begin position="36"/>
        <end position="54"/>
    </location>
</feature>
<dbReference type="AlphaFoldDB" id="A0A9W8Z9E6"/>
<keyword evidence="4" id="KW-1185">Reference proteome</keyword>
<keyword evidence="2" id="KW-0732">Signal</keyword>
<dbReference type="Proteomes" id="UP001140510">
    <property type="component" value="Unassembled WGS sequence"/>
</dbReference>
<gene>
    <name evidence="3" type="ORF">N0V91_009228</name>
</gene>
<feature type="chain" id="PRO_5040801610" description="AA1-like domain-containing protein" evidence="2">
    <location>
        <begin position="22"/>
        <end position="164"/>
    </location>
</feature>
<name>A0A9W8Z9E6_9PLEO</name>
<dbReference type="OrthoDB" id="5226619at2759"/>
<evidence type="ECO:0000313" key="4">
    <source>
        <dbReference type="Proteomes" id="UP001140510"/>
    </source>
</evidence>
<dbReference type="EMBL" id="JAPEVA010000102">
    <property type="protein sequence ID" value="KAJ4399684.1"/>
    <property type="molecule type" value="Genomic_DNA"/>
</dbReference>
<organism evidence="3 4">
    <name type="scientific">Didymella pomorum</name>
    <dbReference type="NCBI Taxonomy" id="749634"/>
    <lineage>
        <taxon>Eukaryota</taxon>
        <taxon>Fungi</taxon>
        <taxon>Dikarya</taxon>
        <taxon>Ascomycota</taxon>
        <taxon>Pezizomycotina</taxon>
        <taxon>Dothideomycetes</taxon>
        <taxon>Pleosporomycetidae</taxon>
        <taxon>Pleosporales</taxon>
        <taxon>Pleosporineae</taxon>
        <taxon>Didymellaceae</taxon>
        <taxon>Didymella</taxon>
    </lineage>
</organism>
<feature type="signal peptide" evidence="2">
    <location>
        <begin position="1"/>
        <end position="21"/>
    </location>
</feature>
<accession>A0A9W8Z9E6</accession>
<evidence type="ECO:0008006" key="5">
    <source>
        <dbReference type="Google" id="ProtNLM"/>
    </source>
</evidence>